<sequence>MGTLFEANADRIAKEENKNDMTGKFISTE</sequence>
<evidence type="ECO:0000313" key="1">
    <source>
        <dbReference type="EMBL" id="CAF4958562.1"/>
    </source>
</evidence>
<organism evidence="1 2">
    <name type="scientific">Rotaria socialis</name>
    <dbReference type="NCBI Taxonomy" id="392032"/>
    <lineage>
        <taxon>Eukaryota</taxon>
        <taxon>Metazoa</taxon>
        <taxon>Spiralia</taxon>
        <taxon>Gnathifera</taxon>
        <taxon>Rotifera</taxon>
        <taxon>Eurotatoria</taxon>
        <taxon>Bdelloidea</taxon>
        <taxon>Philodinida</taxon>
        <taxon>Philodinidae</taxon>
        <taxon>Rotaria</taxon>
    </lineage>
</organism>
<evidence type="ECO:0000313" key="2">
    <source>
        <dbReference type="Proteomes" id="UP000663838"/>
    </source>
</evidence>
<reference evidence="1" key="1">
    <citation type="submission" date="2021-02" db="EMBL/GenBank/DDBJ databases">
        <authorList>
            <person name="Nowell W R."/>
        </authorList>
    </citation>
    <scope>NUCLEOTIDE SEQUENCE</scope>
</reference>
<name>A0A821YA11_9BILA</name>
<dbReference type="Proteomes" id="UP000663838">
    <property type="component" value="Unassembled WGS sequence"/>
</dbReference>
<protein>
    <submittedName>
        <fullName evidence="1">Uncharacterized protein</fullName>
    </submittedName>
</protein>
<dbReference type="AlphaFoldDB" id="A0A821YA11"/>
<dbReference type="EMBL" id="CAJOBS010015991">
    <property type="protein sequence ID" value="CAF4958562.1"/>
    <property type="molecule type" value="Genomic_DNA"/>
</dbReference>
<proteinExistence type="predicted"/>
<comment type="caution">
    <text evidence="1">The sequence shown here is derived from an EMBL/GenBank/DDBJ whole genome shotgun (WGS) entry which is preliminary data.</text>
</comment>
<gene>
    <name evidence="1" type="ORF">TOA249_LOCUS34159</name>
</gene>
<feature type="non-terminal residue" evidence="1">
    <location>
        <position position="1"/>
    </location>
</feature>
<accession>A0A821YA11</accession>